<evidence type="ECO:0000313" key="1">
    <source>
        <dbReference type="EMBL" id="APJ04623.1"/>
    </source>
</evidence>
<dbReference type="AlphaFoldDB" id="A0A1L4D343"/>
<evidence type="ECO:0008006" key="3">
    <source>
        <dbReference type="Google" id="ProtNLM"/>
    </source>
</evidence>
<evidence type="ECO:0000313" key="2">
    <source>
        <dbReference type="Proteomes" id="UP000184731"/>
    </source>
</evidence>
<gene>
    <name evidence="1" type="ORF">AXG55_12205</name>
</gene>
<dbReference type="STRING" id="1915309.AXG55_12205"/>
<proteinExistence type="predicted"/>
<dbReference type="RefSeq" id="WP_148698377.1">
    <property type="nucleotide sequence ID" value="NZ_CP017834.1"/>
</dbReference>
<protein>
    <recommendedName>
        <fullName evidence="3">Ketopantoate reductase N-terminal domain-containing protein</fullName>
    </recommendedName>
</protein>
<sequence length="218" mass="25789">MFLRRQHLQSRNMQRVVIGAGALGLFLYHCLEQEYSQKTLKIISNSWFQKPIMIESLDKHVDQLNPSSYFLAENLEKTFPLLSEKTIIFYICLPPEASLTALNYIEIILNKNPQIKTNVILFMNNGILDYQYLTQFIKKDSLHRCRETYCMRALVVSGFMRTFLDNKILIQNTSGKEIYYGFFKNKPPFSINFILPKNYLTWHYSKKYLCYGNREVFC</sequence>
<keyword evidence="2" id="KW-1185">Reference proteome</keyword>
<dbReference type="Proteomes" id="UP000184731">
    <property type="component" value="Chromosome"/>
</dbReference>
<dbReference type="EMBL" id="CP017834">
    <property type="protein sequence ID" value="APJ04623.1"/>
    <property type="molecule type" value="Genomic_DNA"/>
</dbReference>
<reference evidence="1 2" key="1">
    <citation type="submission" date="2016-10" db="EMBL/GenBank/DDBJ databases">
        <title>Silvanigrella aquatica sp. nov., isolated from a freshwater lake located in the Black Forest, Germany, description of Silvanigrellaceae fam. nov., Silvanigrellales ord. nov., reclassification of the order Bdellovibrionales in the class Oligoflexia, reclassification of the families Bacteriovoracaceae and Halobacteriovoraceae in the new order Bacteriovoracales ord. nov., and reclassification of the family Pseudobacteriovoracaceae in the order Oligoflexiales.</title>
        <authorList>
            <person name="Hahn M.W."/>
            <person name="Schmidt J."/>
            <person name="Koll U."/>
            <person name="Rohde M."/>
            <person name="Verbag S."/>
            <person name="Pitt A."/>
            <person name="Nakai R."/>
            <person name="Naganuma T."/>
            <person name="Lang E."/>
        </authorList>
    </citation>
    <scope>NUCLEOTIDE SEQUENCE [LARGE SCALE GENOMIC DNA]</scope>
    <source>
        <strain evidence="1 2">MWH-Nonnen-W8red</strain>
    </source>
</reference>
<name>A0A1L4D343_9BACT</name>
<dbReference type="KEGG" id="saqi:AXG55_12205"/>
<accession>A0A1L4D343</accession>
<dbReference type="OrthoDB" id="9847972at2"/>
<organism evidence="1 2">
    <name type="scientific">Silvanigrella aquatica</name>
    <dbReference type="NCBI Taxonomy" id="1915309"/>
    <lineage>
        <taxon>Bacteria</taxon>
        <taxon>Pseudomonadati</taxon>
        <taxon>Bdellovibrionota</taxon>
        <taxon>Oligoflexia</taxon>
        <taxon>Silvanigrellales</taxon>
        <taxon>Silvanigrellaceae</taxon>
        <taxon>Silvanigrella</taxon>
    </lineage>
</organism>